<evidence type="ECO:0000313" key="1">
    <source>
        <dbReference type="EMBL" id="KAF8422283.1"/>
    </source>
</evidence>
<keyword evidence="2" id="KW-1185">Reference proteome</keyword>
<name>A0AAD4G6T1_BOLED</name>
<dbReference type="AlphaFoldDB" id="A0AAD4G6T1"/>
<proteinExistence type="predicted"/>
<dbReference type="EMBL" id="WHUW01000129">
    <property type="protein sequence ID" value="KAF8422283.1"/>
    <property type="molecule type" value="Genomic_DNA"/>
</dbReference>
<reference evidence="1" key="1">
    <citation type="submission" date="2019-10" db="EMBL/GenBank/DDBJ databases">
        <authorList>
            <consortium name="DOE Joint Genome Institute"/>
            <person name="Kuo A."/>
            <person name="Miyauchi S."/>
            <person name="Kiss E."/>
            <person name="Drula E."/>
            <person name="Kohler A."/>
            <person name="Sanchez-Garcia M."/>
            <person name="Andreopoulos B."/>
            <person name="Barry K.W."/>
            <person name="Bonito G."/>
            <person name="Buee M."/>
            <person name="Carver A."/>
            <person name="Chen C."/>
            <person name="Cichocki N."/>
            <person name="Clum A."/>
            <person name="Culley D."/>
            <person name="Crous P.W."/>
            <person name="Fauchery L."/>
            <person name="Girlanda M."/>
            <person name="Hayes R."/>
            <person name="Keri Z."/>
            <person name="LaButti K."/>
            <person name="Lipzen A."/>
            <person name="Lombard V."/>
            <person name="Magnuson J."/>
            <person name="Maillard F."/>
            <person name="Morin E."/>
            <person name="Murat C."/>
            <person name="Nolan M."/>
            <person name="Ohm R."/>
            <person name="Pangilinan J."/>
            <person name="Pereira M."/>
            <person name="Perotto S."/>
            <person name="Peter M."/>
            <person name="Riley R."/>
            <person name="Sitrit Y."/>
            <person name="Stielow B."/>
            <person name="Szollosi G."/>
            <person name="Zifcakova L."/>
            <person name="Stursova M."/>
            <person name="Spatafora J.W."/>
            <person name="Tedersoo L."/>
            <person name="Vaario L.-M."/>
            <person name="Yamada A."/>
            <person name="Yan M."/>
            <person name="Wang P."/>
            <person name="Xu J."/>
            <person name="Bruns T."/>
            <person name="Baldrian P."/>
            <person name="Vilgalys R."/>
            <person name="Henrissat B."/>
            <person name="Grigoriev I.V."/>
            <person name="Hibbett D."/>
            <person name="Nagy L.G."/>
            <person name="Martin F.M."/>
        </authorList>
    </citation>
    <scope>NUCLEOTIDE SEQUENCE</scope>
    <source>
        <strain evidence="1">BED1</strain>
    </source>
</reference>
<evidence type="ECO:0000313" key="2">
    <source>
        <dbReference type="Proteomes" id="UP001194468"/>
    </source>
</evidence>
<protein>
    <submittedName>
        <fullName evidence="1">Uncharacterized protein</fullName>
    </submittedName>
</protein>
<dbReference type="Proteomes" id="UP001194468">
    <property type="component" value="Unassembled WGS sequence"/>
</dbReference>
<sequence length="54" mass="6348">MALLDPQQTQGKTHLYLFSQCQLVRARPSVVIQDTRRRCPCSYHPYVTTLSQRR</sequence>
<accession>A0AAD4G6T1</accession>
<reference evidence="1" key="2">
    <citation type="journal article" date="2020" name="Nat. Commun.">
        <title>Large-scale genome sequencing of mycorrhizal fungi provides insights into the early evolution of symbiotic traits.</title>
        <authorList>
            <person name="Miyauchi S."/>
            <person name="Kiss E."/>
            <person name="Kuo A."/>
            <person name="Drula E."/>
            <person name="Kohler A."/>
            <person name="Sanchez-Garcia M."/>
            <person name="Morin E."/>
            <person name="Andreopoulos B."/>
            <person name="Barry K.W."/>
            <person name="Bonito G."/>
            <person name="Buee M."/>
            <person name="Carver A."/>
            <person name="Chen C."/>
            <person name="Cichocki N."/>
            <person name="Clum A."/>
            <person name="Culley D."/>
            <person name="Crous P.W."/>
            <person name="Fauchery L."/>
            <person name="Girlanda M."/>
            <person name="Hayes R.D."/>
            <person name="Keri Z."/>
            <person name="LaButti K."/>
            <person name="Lipzen A."/>
            <person name="Lombard V."/>
            <person name="Magnuson J."/>
            <person name="Maillard F."/>
            <person name="Murat C."/>
            <person name="Nolan M."/>
            <person name="Ohm R.A."/>
            <person name="Pangilinan J."/>
            <person name="Pereira M.F."/>
            <person name="Perotto S."/>
            <person name="Peter M."/>
            <person name="Pfister S."/>
            <person name="Riley R."/>
            <person name="Sitrit Y."/>
            <person name="Stielow J.B."/>
            <person name="Szollosi G."/>
            <person name="Zifcakova L."/>
            <person name="Stursova M."/>
            <person name="Spatafora J.W."/>
            <person name="Tedersoo L."/>
            <person name="Vaario L.M."/>
            <person name="Yamada A."/>
            <person name="Yan M."/>
            <person name="Wang P."/>
            <person name="Xu J."/>
            <person name="Bruns T."/>
            <person name="Baldrian P."/>
            <person name="Vilgalys R."/>
            <person name="Dunand C."/>
            <person name="Henrissat B."/>
            <person name="Grigoriev I.V."/>
            <person name="Hibbett D."/>
            <person name="Nagy L.G."/>
            <person name="Martin F.M."/>
        </authorList>
    </citation>
    <scope>NUCLEOTIDE SEQUENCE</scope>
    <source>
        <strain evidence="1">BED1</strain>
    </source>
</reference>
<organism evidence="1 2">
    <name type="scientific">Boletus edulis BED1</name>
    <dbReference type="NCBI Taxonomy" id="1328754"/>
    <lineage>
        <taxon>Eukaryota</taxon>
        <taxon>Fungi</taxon>
        <taxon>Dikarya</taxon>
        <taxon>Basidiomycota</taxon>
        <taxon>Agaricomycotina</taxon>
        <taxon>Agaricomycetes</taxon>
        <taxon>Agaricomycetidae</taxon>
        <taxon>Boletales</taxon>
        <taxon>Boletineae</taxon>
        <taxon>Boletaceae</taxon>
        <taxon>Boletoideae</taxon>
        <taxon>Boletus</taxon>
    </lineage>
</organism>
<comment type="caution">
    <text evidence="1">The sequence shown here is derived from an EMBL/GenBank/DDBJ whole genome shotgun (WGS) entry which is preliminary data.</text>
</comment>
<gene>
    <name evidence="1" type="ORF">L210DRAFT_2172085</name>
</gene>